<feature type="domain" description="DUF6830" evidence="1">
    <location>
        <begin position="651"/>
        <end position="809"/>
    </location>
</feature>
<dbReference type="RefSeq" id="XP_041223002.1">
    <property type="nucleotide sequence ID" value="XM_041364456.1"/>
</dbReference>
<comment type="caution">
    <text evidence="2">The sequence shown here is derived from an EMBL/GenBank/DDBJ whole genome shotgun (WGS) entry which is preliminary data.</text>
</comment>
<dbReference type="Pfam" id="PF18759">
    <property type="entry name" value="Plavaka"/>
    <property type="match status" value="2"/>
</dbReference>
<dbReference type="InterPro" id="IPR041078">
    <property type="entry name" value="Plavaka"/>
</dbReference>
<dbReference type="AlphaFoldDB" id="A0AAD4E0D1"/>
<dbReference type="GeneID" id="64658754"/>
<reference evidence="2" key="1">
    <citation type="journal article" date="2020" name="New Phytol.">
        <title>Comparative genomics reveals dynamic genome evolution in host specialist ectomycorrhizal fungi.</title>
        <authorList>
            <person name="Lofgren L.A."/>
            <person name="Nguyen N.H."/>
            <person name="Vilgalys R."/>
            <person name="Ruytinx J."/>
            <person name="Liao H.L."/>
            <person name="Branco S."/>
            <person name="Kuo A."/>
            <person name="LaButti K."/>
            <person name="Lipzen A."/>
            <person name="Andreopoulos W."/>
            <person name="Pangilinan J."/>
            <person name="Riley R."/>
            <person name="Hundley H."/>
            <person name="Na H."/>
            <person name="Barry K."/>
            <person name="Grigoriev I.V."/>
            <person name="Stajich J.E."/>
            <person name="Kennedy P.G."/>
        </authorList>
    </citation>
    <scope>NUCLEOTIDE SEQUENCE</scope>
    <source>
        <strain evidence="2">FC203</strain>
    </source>
</reference>
<organism evidence="2 3">
    <name type="scientific">Suillus fuscotomentosus</name>
    <dbReference type="NCBI Taxonomy" id="1912939"/>
    <lineage>
        <taxon>Eukaryota</taxon>
        <taxon>Fungi</taxon>
        <taxon>Dikarya</taxon>
        <taxon>Basidiomycota</taxon>
        <taxon>Agaricomycotina</taxon>
        <taxon>Agaricomycetes</taxon>
        <taxon>Agaricomycetidae</taxon>
        <taxon>Boletales</taxon>
        <taxon>Suillineae</taxon>
        <taxon>Suillaceae</taxon>
        <taxon>Suillus</taxon>
    </lineage>
</organism>
<dbReference type="EMBL" id="JABBWK010000046">
    <property type="protein sequence ID" value="KAG1897426.1"/>
    <property type="molecule type" value="Genomic_DNA"/>
</dbReference>
<protein>
    <recommendedName>
        <fullName evidence="1">DUF6830 domain-containing protein</fullName>
    </recommendedName>
</protein>
<dbReference type="Pfam" id="PF20722">
    <property type="entry name" value="DUF6830"/>
    <property type="match status" value="1"/>
</dbReference>
<accession>A0AAD4E0D1</accession>
<sequence length="922" mass="104434">MFRCPSCGKGRFKDEVAVACHMNQPRSGCNTWLHDIIWLDSVRTESMDVDDEELGGFTGSVNEEGISPTRDFIDWFPGASRTYGTGHTFLDIFNSDENSVHCATSLYYPFSGRKDWELASWQLHSGLSMGKIDSFLSLEIIQGLPLSFSSAKELRGRAEMLPSGPRWMSQVIETKHPTKSPVILYWRDPLDCISSLLNHPSFHDQLDFTPRKVYTTAQRLCCVYSEWMTGDNTWTMQSALPRGATLLGTILSSDKTNISMMMGDRVVHPLLISLANIPMSTRLKTSLNSFVLTALLPMPKFLHKKKCMHGVLEDRLVHQCLDLVLEPLKRAAHEGIMLSDPVGSTTLAQIATAHSKVDSNDIEAFFREAQKFHLNGVDKPFWQDWLFAEPSHFLTPENLHHLHREFYDHDVKWIICAVGETEIDFRFSALRPVMGFRHFHGGISKLKQVTGRAQRDIQCSIIVVSADAVPSAVMTAVRALTDFRYLVQSPRIDDRDIEHISTVLAKFHANKHAITAAGFHRGKGNKPIDNWYIPKIELMQNIAPSIRNTGITMQWSADATEHAHITGIKDPTRSSNNNNYDSQICRHLDCVDKCRHFDLATSLLDLRLQTNLDQHHVDDDIIDFDVDDDDDLPANLLSTVKSPGYACPITNYFAMAKVLQHREVGTIPLPLRTFVVGRTAFHLAYSLSIRAISIDDAALKFGLPDLRSAFADFLCREDTHGYGHIHPLGGARRAGSNASLPFNELQIWFKLQLQDTEFHDTTNVRPAQTLNCVPPSDIWTFGRYETVIVNNEDGHSWPADGLHGHVIAQIRLIFCPIRKMDTQGAWKDHFLTYVQHFNNSTEREPATHLHLLKRVKRSNGTRIDDVIPVTQLRAPVNVVPQFGASADPHLTQYNGMEHASEFWLNKYWDKNTFYPLLMYFDL</sequence>
<gene>
    <name evidence="2" type="ORF">F5891DRAFT_1129905</name>
</gene>
<evidence type="ECO:0000313" key="3">
    <source>
        <dbReference type="Proteomes" id="UP001195769"/>
    </source>
</evidence>
<dbReference type="Proteomes" id="UP001195769">
    <property type="component" value="Unassembled WGS sequence"/>
</dbReference>
<name>A0AAD4E0D1_9AGAM</name>
<evidence type="ECO:0000313" key="2">
    <source>
        <dbReference type="EMBL" id="KAG1897426.1"/>
    </source>
</evidence>
<dbReference type="InterPro" id="IPR049233">
    <property type="entry name" value="DUF6830"/>
</dbReference>
<evidence type="ECO:0000259" key="1">
    <source>
        <dbReference type="Pfam" id="PF20722"/>
    </source>
</evidence>
<keyword evidence="3" id="KW-1185">Reference proteome</keyword>
<proteinExistence type="predicted"/>